<dbReference type="Proteomes" id="UP000193642">
    <property type="component" value="Unassembled WGS sequence"/>
</dbReference>
<evidence type="ECO:0000313" key="2">
    <source>
        <dbReference type="Proteomes" id="UP000193642"/>
    </source>
</evidence>
<dbReference type="OrthoDB" id="2100269at2759"/>
<organism evidence="1 2">
    <name type="scientific">Rhizoclosmatium globosum</name>
    <dbReference type="NCBI Taxonomy" id="329046"/>
    <lineage>
        <taxon>Eukaryota</taxon>
        <taxon>Fungi</taxon>
        <taxon>Fungi incertae sedis</taxon>
        <taxon>Chytridiomycota</taxon>
        <taxon>Chytridiomycota incertae sedis</taxon>
        <taxon>Chytridiomycetes</taxon>
        <taxon>Chytridiales</taxon>
        <taxon>Chytriomycetaceae</taxon>
        <taxon>Rhizoclosmatium</taxon>
    </lineage>
</organism>
<accession>A0A1Y2CES9</accession>
<dbReference type="AlphaFoldDB" id="A0A1Y2CES9"/>
<dbReference type="EMBL" id="MCGO01000019">
    <property type="protein sequence ID" value="ORY45549.1"/>
    <property type="molecule type" value="Genomic_DNA"/>
</dbReference>
<name>A0A1Y2CES9_9FUNG</name>
<protein>
    <submittedName>
        <fullName evidence="1">Uncharacterized protein</fullName>
    </submittedName>
</protein>
<proteinExistence type="predicted"/>
<feature type="non-terminal residue" evidence="1">
    <location>
        <position position="255"/>
    </location>
</feature>
<gene>
    <name evidence="1" type="ORF">BCR33DRAFT_716221</name>
</gene>
<comment type="caution">
    <text evidence="1">The sequence shown here is derived from an EMBL/GenBank/DDBJ whole genome shotgun (WGS) entry which is preliminary data.</text>
</comment>
<keyword evidence="2" id="KW-1185">Reference proteome</keyword>
<sequence>MSHLFDPRKMDQRQTIVSSLERDLVFGIAQRPRLQSHIASLGPISVSLLNDSNCFAADAMICSEFEFEPVCLSVGKPEGKEGTDGLPYGVRNASLVVKAGDTVIAAAISSKGAFEGEGHDQVKEEKGEEWLDRLHHVLDFVNVKAHGLIVPTGKPLIGTGVALEVKLLATDPRFRGPIPSEDGSCISIIQRLCLGVEELAKLEGFRCLYSHSNDASGPRQGSIGWETIFKLPYSDLPKEWAVSPVEGHIHWMYKN</sequence>
<evidence type="ECO:0000313" key="1">
    <source>
        <dbReference type="EMBL" id="ORY45549.1"/>
    </source>
</evidence>
<reference evidence="1 2" key="1">
    <citation type="submission" date="2016-07" db="EMBL/GenBank/DDBJ databases">
        <title>Pervasive Adenine N6-methylation of Active Genes in Fungi.</title>
        <authorList>
            <consortium name="DOE Joint Genome Institute"/>
            <person name="Mondo S.J."/>
            <person name="Dannebaum R.O."/>
            <person name="Kuo R.C."/>
            <person name="Labutti K."/>
            <person name="Haridas S."/>
            <person name="Kuo A."/>
            <person name="Salamov A."/>
            <person name="Ahrendt S.R."/>
            <person name="Lipzen A."/>
            <person name="Sullivan W."/>
            <person name="Andreopoulos W.B."/>
            <person name="Clum A."/>
            <person name="Lindquist E."/>
            <person name="Daum C."/>
            <person name="Ramamoorthy G.K."/>
            <person name="Gryganskyi A."/>
            <person name="Culley D."/>
            <person name="Magnuson J.K."/>
            <person name="James T.Y."/>
            <person name="O'Malley M.A."/>
            <person name="Stajich J.E."/>
            <person name="Spatafora J.W."/>
            <person name="Visel A."/>
            <person name="Grigoriev I.V."/>
        </authorList>
    </citation>
    <scope>NUCLEOTIDE SEQUENCE [LARGE SCALE GENOMIC DNA]</scope>
    <source>
        <strain evidence="1 2">JEL800</strain>
    </source>
</reference>